<reference evidence="2" key="1">
    <citation type="submission" date="2021-07" db="EMBL/GenBank/DDBJ databases">
        <authorList>
            <person name="Catto M.A."/>
            <person name="Jacobson A."/>
            <person name="Kennedy G."/>
            <person name="Labadie P."/>
            <person name="Hunt B.G."/>
            <person name="Srinivasan R."/>
        </authorList>
    </citation>
    <scope>NUCLEOTIDE SEQUENCE</scope>
    <source>
        <strain evidence="2">PL_HMW_Pooled</strain>
        <tissue evidence="2">Head</tissue>
    </source>
</reference>
<protein>
    <submittedName>
        <fullName evidence="2">RING finger protein 145</fullName>
    </submittedName>
</protein>
<proteinExistence type="predicted"/>
<sequence length="151" mass="16103">MSILQAFESSATGYRHQRIGLPPVPARLPCAGAYFAALLRSVAQGPGPPPGEQPPDRAPEVARHEAVQERVDGRVAVAQQQGEGQHLPTAEQRVKNLRPYVSTASSKPGRSTGCVCCTQSRGANSSVDTTHRATMTWSNGSEALAYDSYTE</sequence>
<organism evidence="2 3">
    <name type="scientific">Frankliniella fusca</name>
    <dbReference type="NCBI Taxonomy" id="407009"/>
    <lineage>
        <taxon>Eukaryota</taxon>
        <taxon>Metazoa</taxon>
        <taxon>Ecdysozoa</taxon>
        <taxon>Arthropoda</taxon>
        <taxon>Hexapoda</taxon>
        <taxon>Insecta</taxon>
        <taxon>Pterygota</taxon>
        <taxon>Neoptera</taxon>
        <taxon>Paraneoptera</taxon>
        <taxon>Thysanoptera</taxon>
        <taxon>Terebrantia</taxon>
        <taxon>Thripoidea</taxon>
        <taxon>Thripidae</taxon>
        <taxon>Frankliniella</taxon>
    </lineage>
</organism>
<reference evidence="2" key="2">
    <citation type="journal article" date="2023" name="BMC Genomics">
        <title>Pest status, molecular evolution, and epigenetic factors derived from the genome assembly of Frankliniella fusca, a thysanopteran phytovirus vector.</title>
        <authorList>
            <person name="Catto M.A."/>
            <person name="Labadie P.E."/>
            <person name="Jacobson A.L."/>
            <person name="Kennedy G.G."/>
            <person name="Srinivasan R."/>
            <person name="Hunt B.G."/>
        </authorList>
    </citation>
    <scope>NUCLEOTIDE SEQUENCE</scope>
    <source>
        <strain evidence="2">PL_HMW_Pooled</strain>
    </source>
</reference>
<dbReference type="AlphaFoldDB" id="A0AAE1HG55"/>
<keyword evidence="3" id="KW-1185">Reference proteome</keyword>
<gene>
    <name evidence="2" type="ORF">KUF71_009343</name>
</gene>
<comment type="caution">
    <text evidence="2">The sequence shown here is derived from an EMBL/GenBank/DDBJ whole genome shotgun (WGS) entry which is preliminary data.</text>
</comment>
<evidence type="ECO:0000313" key="3">
    <source>
        <dbReference type="Proteomes" id="UP001219518"/>
    </source>
</evidence>
<name>A0AAE1HG55_9NEOP</name>
<feature type="region of interest" description="Disordered" evidence="1">
    <location>
        <begin position="44"/>
        <end position="113"/>
    </location>
</feature>
<accession>A0AAE1HG55</accession>
<feature type="non-terminal residue" evidence="2">
    <location>
        <position position="1"/>
    </location>
</feature>
<dbReference type="EMBL" id="JAHWGI010000988">
    <property type="protein sequence ID" value="KAK3920056.1"/>
    <property type="molecule type" value="Genomic_DNA"/>
</dbReference>
<evidence type="ECO:0000256" key="1">
    <source>
        <dbReference type="SAM" id="MobiDB-lite"/>
    </source>
</evidence>
<feature type="compositionally biased region" description="Basic and acidic residues" evidence="1">
    <location>
        <begin position="54"/>
        <end position="73"/>
    </location>
</feature>
<evidence type="ECO:0000313" key="2">
    <source>
        <dbReference type="EMBL" id="KAK3920056.1"/>
    </source>
</evidence>
<dbReference type="Proteomes" id="UP001219518">
    <property type="component" value="Unassembled WGS sequence"/>
</dbReference>